<feature type="region of interest" description="Disordered" evidence="1">
    <location>
        <begin position="1"/>
        <end position="38"/>
    </location>
</feature>
<name>A0ABU6UK64_9FABA</name>
<feature type="compositionally biased region" description="Polar residues" evidence="1">
    <location>
        <begin position="1"/>
        <end position="10"/>
    </location>
</feature>
<evidence type="ECO:0000313" key="2">
    <source>
        <dbReference type="EMBL" id="MED6161692.1"/>
    </source>
</evidence>
<reference evidence="2 3" key="1">
    <citation type="journal article" date="2023" name="Plants (Basel)">
        <title>Bridging the Gap: Combining Genomics and Transcriptomics Approaches to Understand Stylosanthes scabra, an Orphan Legume from the Brazilian Caatinga.</title>
        <authorList>
            <person name="Ferreira-Neto J.R.C."/>
            <person name="da Silva M.D."/>
            <person name="Binneck E."/>
            <person name="de Melo N.F."/>
            <person name="da Silva R.H."/>
            <person name="de Melo A.L.T.M."/>
            <person name="Pandolfi V."/>
            <person name="Bustamante F.O."/>
            <person name="Brasileiro-Vidal A.C."/>
            <person name="Benko-Iseppon A.M."/>
        </authorList>
    </citation>
    <scope>NUCLEOTIDE SEQUENCE [LARGE SCALE GENOMIC DNA]</scope>
    <source>
        <tissue evidence="2">Leaves</tissue>
    </source>
</reference>
<protein>
    <submittedName>
        <fullName evidence="2">Uncharacterized protein</fullName>
    </submittedName>
</protein>
<evidence type="ECO:0000313" key="3">
    <source>
        <dbReference type="Proteomes" id="UP001341840"/>
    </source>
</evidence>
<evidence type="ECO:0000256" key="1">
    <source>
        <dbReference type="SAM" id="MobiDB-lite"/>
    </source>
</evidence>
<organism evidence="2 3">
    <name type="scientific">Stylosanthes scabra</name>
    <dbReference type="NCBI Taxonomy" id="79078"/>
    <lineage>
        <taxon>Eukaryota</taxon>
        <taxon>Viridiplantae</taxon>
        <taxon>Streptophyta</taxon>
        <taxon>Embryophyta</taxon>
        <taxon>Tracheophyta</taxon>
        <taxon>Spermatophyta</taxon>
        <taxon>Magnoliopsida</taxon>
        <taxon>eudicotyledons</taxon>
        <taxon>Gunneridae</taxon>
        <taxon>Pentapetalae</taxon>
        <taxon>rosids</taxon>
        <taxon>fabids</taxon>
        <taxon>Fabales</taxon>
        <taxon>Fabaceae</taxon>
        <taxon>Papilionoideae</taxon>
        <taxon>50 kb inversion clade</taxon>
        <taxon>dalbergioids sensu lato</taxon>
        <taxon>Dalbergieae</taxon>
        <taxon>Pterocarpus clade</taxon>
        <taxon>Stylosanthes</taxon>
    </lineage>
</organism>
<sequence>MPSSQAQDQVTFGPRLWPKRDSSKVVPSPPTTPSIHVGPNVVHIRPRKLSQTPLQPHFDHSVNPRGTITLTHFYYLIRSGALAGGSPGFRKNFGQQLGICGGGGYEN</sequence>
<comment type="caution">
    <text evidence="2">The sequence shown here is derived from an EMBL/GenBank/DDBJ whole genome shotgun (WGS) entry which is preliminary data.</text>
</comment>
<keyword evidence="3" id="KW-1185">Reference proteome</keyword>
<proteinExistence type="predicted"/>
<accession>A0ABU6UK64</accession>
<dbReference type="EMBL" id="JASCZI010121426">
    <property type="protein sequence ID" value="MED6161692.1"/>
    <property type="molecule type" value="Genomic_DNA"/>
</dbReference>
<gene>
    <name evidence="2" type="ORF">PIB30_063149</name>
</gene>
<dbReference type="Proteomes" id="UP001341840">
    <property type="component" value="Unassembled WGS sequence"/>
</dbReference>